<evidence type="ECO:0000313" key="2">
    <source>
        <dbReference type="Proteomes" id="UP000813385"/>
    </source>
</evidence>
<dbReference type="EMBL" id="JAGPXD010000002">
    <property type="protein sequence ID" value="KAH7367608.1"/>
    <property type="molecule type" value="Genomic_DNA"/>
</dbReference>
<evidence type="ECO:0000313" key="1">
    <source>
        <dbReference type="EMBL" id="KAH7367608.1"/>
    </source>
</evidence>
<comment type="caution">
    <text evidence="1">The sequence shown here is derived from an EMBL/GenBank/DDBJ whole genome shotgun (WGS) entry which is preliminary data.</text>
</comment>
<proteinExistence type="predicted"/>
<organism evidence="1 2">
    <name type="scientific">Plectosphaerella cucumerina</name>
    <dbReference type="NCBI Taxonomy" id="40658"/>
    <lineage>
        <taxon>Eukaryota</taxon>
        <taxon>Fungi</taxon>
        <taxon>Dikarya</taxon>
        <taxon>Ascomycota</taxon>
        <taxon>Pezizomycotina</taxon>
        <taxon>Sordariomycetes</taxon>
        <taxon>Hypocreomycetidae</taxon>
        <taxon>Glomerellales</taxon>
        <taxon>Plectosphaerellaceae</taxon>
        <taxon>Plectosphaerella</taxon>
    </lineage>
</organism>
<name>A0A8K0TL86_9PEZI</name>
<accession>A0A8K0TL86</accession>
<gene>
    <name evidence="1" type="ORF">B0T11DRAFT_55897</name>
</gene>
<reference evidence="1" key="1">
    <citation type="journal article" date="2021" name="Nat. Commun.">
        <title>Genetic determinants of endophytism in the Arabidopsis root mycobiome.</title>
        <authorList>
            <person name="Mesny F."/>
            <person name="Miyauchi S."/>
            <person name="Thiergart T."/>
            <person name="Pickel B."/>
            <person name="Atanasova L."/>
            <person name="Karlsson M."/>
            <person name="Huettel B."/>
            <person name="Barry K.W."/>
            <person name="Haridas S."/>
            <person name="Chen C."/>
            <person name="Bauer D."/>
            <person name="Andreopoulos W."/>
            <person name="Pangilinan J."/>
            <person name="LaButti K."/>
            <person name="Riley R."/>
            <person name="Lipzen A."/>
            <person name="Clum A."/>
            <person name="Drula E."/>
            <person name="Henrissat B."/>
            <person name="Kohler A."/>
            <person name="Grigoriev I.V."/>
            <person name="Martin F.M."/>
            <person name="Hacquard S."/>
        </authorList>
    </citation>
    <scope>NUCLEOTIDE SEQUENCE</scope>
    <source>
        <strain evidence="1">MPI-CAGE-AT-0016</strain>
    </source>
</reference>
<keyword evidence="2" id="KW-1185">Reference proteome</keyword>
<dbReference type="AlphaFoldDB" id="A0A8K0TL86"/>
<protein>
    <submittedName>
        <fullName evidence="1">Uncharacterized protein</fullName>
    </submittedName>
</protein>
<sequence>MPLMALFLPSFSRIVLHIPLGRRLSLAKEQSRMPLNPSAWQGPKACDVTGAAAAALLTSSPVGYAEIHPPPQG</sequence>
<dbReference type="Proteomes" id="UP000813385">
    <property type="component" value="Unassembled WGS sequence"/>
</dbReference>